<dbReference type="Proteomes" id="UP000761534">
    <property type="component" value="Unassembled WGS sequence"/>
</dbReference>
<reference evidence="2" key="1">
    <citation type="journal article" date="2019" name="G3 (Bethesda)">
        <title>Genome Assemblies of Two Rare Opportunistic Yeast Pathogens: Diutina rugosa (syn. Candida rugosa) and Trichomonascus ciferrii (syn. Candida ciferrii).</title>
        <authorList>
            <person name="Mixao V."/>
            <person name="Saus E."/>
            <person name="Hansen A.P."/>
            <person name="Lass-Florl C."/>
            <person name="Gabaldon T."/>
        </authorList>
    </citation>
    <scope>NUCLEOTIDE SEQUENCE</scope>
    <source>
        <strain evidence="2">CBS 4856</strain>
    </source>
</reference>
<gene>
    <name evidence="2" type="ORF">TRICI_002005</name>
</gene>
<dbReference type="EMBL" id="SWFS01000136">
    <property type="protein sequence ID" value="KAA8915851.1"/>
    <property type="molecule type" value="Genomic_DNA"/>
</dbReference>
<keyword evidence="3" id="KW-1185">Reference proteome</keyword>
<comment type="caution">
    <text evidence="2">The sequence shown here is derived from an EMBL/GenBank/DDBJ whole genome shotgun (WGS) entry which is preliminary data.</text>
</comment>
<organism evidence="2 3">
    <name type="scientific">Trichomonascus ciferrii</name>
    <dbReference type="NCBI Taxonomy" id="44093"/>
    <lineage>
        <taxon>Eukaryota</taxon>
        <taxon>Fungi</taxon>
        <taxon>Dikarya</taxon>
        <taxon>Ascomycota</taxon>
        <taxon>Saccharomycotina</taxon>
        <taxon>Dipodascomycetes</taxon>
        <taxon>Dipodascales</taxon>
        <taxon>Trichomonascaceae</taxon>
        <taxon>Trichomonascus</taxon>
        <taxon>Trichomonascus ciferrii complex</taxon>
    </lineage>
</organism>
<evidence type="ECO:0000313" key="2">
    <source>
        <dbReference type="EMBL" id="KAA8915851.1"/>
    </source>
</evidence>
<evidence type="ECO:0000313" key="3">
    <source>
        <dbReference type="Proteomes" id="UP000761534"/>
    </source>
</evidence>
<proteinExistence type="predicted"/>
<dbReference type="AlphaFoldDB" id="A0A642V7T7"/>
<feature type="compositionally biased region" description="Polar residues" evidence="1">
    <location>
        <begin position="80"/>
        <end position="100"/>
    </location>
</feature>
<feature type="region of interest" description="Disordered" evidence="1">
    <location>
        <begin position="69"/>
        <end position="128"/>
    </location>
</feature>
<feature type="compositionally biased region" description="Basic and acidic residues" evidence="1">
    <location>
        <begin position="104"/>
        <end position="128"/>
    </location>
</feature>
<evidence type="ECO:0000256" key="1">
    <source>
        <dbReference type="SAM" id="MobiDB-lite"/>
    </source>
</evidence>
<name>A0A642V7T7_9ASCO</name>
<sequence>MLELLAVGGIFILLVVLLPVLKGIGSYKRVVTEGYEPRVKVVKKKKPSEEEEDIKYGYSSQYETVFRPNAELGNRRQQRVPINNSQEHVNPYAPQNSHIDNNFDYDKFINDQEKEDQNDRSDYNQDTV</sequence>
<accession>A0A642V7T7</accession>
<dbReference type="VEuPathDB" id="FungiDB:TRICI_002005"/>
<protein>
    <submittedName>
        <fullName evidence="2">Uncharacterized protein</fullName>
    </submittedName>
</protein>